<dbReference type="SUPFAM" id="SSF53474">
    <property type="entry name" value="alpha/beta-Hydrolases"/>
    <property type="match status" value="1"/>
</dbReference>
<dbReference type="Gene3D" id="3.40.50.1820">
    <property type="entry name" value="alpha/beta hydrolase"/>
    <property type="match status" value="1"/>
</dbReference>
<evidence type="ECO:0000256" key="1">
    <source>
        <dbReference type="ARBA" id="ARBA00006538"/>
    </source>
</evidence>
<keyword evidence="5" id="KW-1185">Reference proteome</keyword>
<dbReference type="InterPro" id="IPR042490">
    <property type="entry name" value="Thio_Ohase/BAAT_N"/>
</dbReference>
<dbReference type="RefSeq" id="XP_012697814.2">
    <property type="nucleotide sequence ID" value="XM_012842360.2"/>
</dbReference>
<sequence length="446" mass="49267">MWLMLGYRFLLFKIGRFVKSEIMSVRAIAVHMSPVYSYFDEPVQVIVRGLLPKQTVNLIARVKDDKDIIFQGSAVHQATENGEVDLNCSPSLGGTYTGVEPMGLFWSLTPLASHHKLTRWDASRPLLVDIEVVSNERAGLVLAKVTHQRRFMKEGVQRVVVTDGGLRGTLFIPPGPGPFPGIVDLYTLGGGPSEPRASLLANKGFVVLALAFYRYKDLPKRLDKLDLEYFEEGVRFLLKQPKVKGSGVGVISISKSGDIALSMASYLPGVKAVVSINGCCANTLFPLKYKGTVLPPLLPDVEKIIRTEQGLLDITKTMPNPMAEENQASVIPIERADSHFLFVASEDDKNWDSVFFAELAGQRLRAHGKENFEVVRYPRAGHFVDVPYMPFYPSGVHAAAGEVVMFGGETGANAHAQVDLWGRVQAFFRKHLDSDHPQCKARLEST</sequence>
<dbReference type="Gene3D" id="2.60.40.2240">
    <property type="entry name" value="Acyl-CoA thioester hydrolase/BAAT N-terminal domain"/>
    <property type="match status" value="1"/>
</dbReference>
<dbReference type="Pfam" id="PF04775">
    <property type="entry name" value="Bile_Hydr_Trans"/>
    <property type="match status" value="1"/>
</dbReference>
<comment type="similarity">
    <text evidence="1">Belongs to the C/M/P thioester hydrolase family.</text>
</comment>
<evidence type="ECO:0000313" key="5">
    <source>
        <dbReference type="Proteomes" id="UP000515152"/>
    </source>
</evidence>
<dbReference type="InterPro" id="IPR014940">
    <property type="entry name" value="BAAT_C"/>
</dbReference>
<dbReference type="PANTHER" id="PTHR10824">
    <property type="entry name" value="ACYL-COENZYME A THIOESTERASE-RELATED"/>
    <property type="match status" value="1"/>
</dbReference>
<accession>A0A6P3WG92</accession>
<dbReference type="FunFam" id="3.40.50.1820:FF:000024">
    <property type="entry name" value="acyl-coenzyme A thioesterase 4"/>
    <property type="match status" value="1"/>
</dbReference>
<dbReference type="OrthoDB" id="6347013at2759"/>
<evidence type="ECO:0000259" key="4">
    <source>
        <dbReference type="Pfam" id="PF08840"/>
    </source>
</evidence>
<feature type="domain" description="Acyl-CoA thioester hydrolase/bile acid-CoA amino acid N-acetyltransferase" evidence="3">
    <location>
        <begin position="40"/>
        <end position="162"/>
    </location>
</feature>
<dbReference type="Proteomes" id="UP000515152">
    <property type="component" value="Chromosome 6"/>
</dbReference>
<dbReference type="Pfam" id="PF08840">
    <property type="entry name" value="BAAT_C"/>
    <property type="match status" value="1"/>
</dbReference>
<feature type="active site" description="Charge relay system" evidence="2">
    <location>
        <position position="254"/>
    </location>
</feature>
<dbReference type="InterPro" id="IPR006862">
    <property type="entry name" value="Thio_Ohase/aa_AcTrfase"/>
</dbReference>
<feature type="active site" description="Charge relay system" evidence="2">
    <location>
        <position position="382"/>
    </location>
</feature>
<dbReference type="InterPro" id="IPR016662">
    <property type="entry name" value="Acyl-CoA_thioEstase_long-chain"/>
</dbReference>
<reference evidence="6" key="1">
    <citation type="submission" date="2025-08" db="UniProtKB">
        <authorList>
            <consortium name="RefSeq"/>
        </authorList>
    </citation>
    <scope>IDENTIFICATION</scope>
</reference>
<dbReference type="KEGG" id="char:105913309"/>
<evidence type="ECO:0000256" key="2">
    <source>
        <dbReference type="PIRSR" id="PIRSR016521-1"/>
    </source>
</evidence>
<dbReference type="GO" id="GO:0006637">
    <property type="term" value="P:acyl-CoA metabolic process"/>
    <property type="evidence" value="ECO:0007669"/>
    <property type="project" value="InterPro"/>
</dbReference>
<dbReference type="GeneID" id="105913309"/>
<proteinExistence type="inferred from homology"/>
<feature type="active site" description="Charge relay system" evidence="2">
    <location>
        <position position="348"/>
    </location>
</feature>
<dbReference type="PIRSF" id="PIRSF016521">
    <property type="entry name" value="Acyl-CoA_hydro"/>
    <property type="match status" value="1"/>
</dbReference>
<organism evidence="5 6">
    <name type="scientific">Clupea harengus</name>
    <name type="common">Atlantic herring</name>
    <dbReference type="NCBI Taxonomy" id="7950"/>
    <lineage>
        <taxon>Eukaryota</taxon>
        <taxon>Metazoa</taxon>
        <taxon>Chordata</taxon>
        <taxon>Craniata</taxon>
        <taxon>Vertebrata</taxon>
        <taxon>Euteleostomi</taxon>
        <taxon>Actinopterygii</taxon>
        <taxon>Neopterygii</taxon>
        <taxon>Teleostei</taxon>
        <taxon>Clupei</taxon>
        <taxon>Clupeiformes</taxon>
        <taxon>Clupeoidei</taxon>
        <taxon>Clupeidae</taxon>
        <taxon>Clupea</taxon>
    </lineage>
</organism>
<feature type="domain" description="BAAT/Acyl-CoA thioester hydrolase C-terminal" evidence="4">
    <location>
        <begin position="226"/>
        <end position="433"/>
    </location>
</feature>
<dbReference type="GO" id="GO:0047617">
    <property type="term" value="F:fatty acyl-CoA hydrolase activity"/>
    <property type="evidence" value="ECO:0007669"/>
    <property type="project" value="TreeGrafter"/>
</dbReference>
<dbReference type="InterPro" id="IPR029058">
    <property type="entry name" value="AB_hydrolase_fold"/>
</dbReference>
<gene>
    <name evidence="6" type="primary">LOC105913309</name>
</gene>
<dbReference type="AlphaFoldDB" id="A0A6P3WG92"/>
<name>A0A6P3WG92_CLUHA</name>
<dbReference type="PANTHER" id="PTHR10824:SF17">
    <property type="entry name" value="ACYL-COENZYME A THIOESTERASE 6"/>
    <property type="match status" value="1"/>
</dbReference>
<evidence type="ECO:0000313" key="6">
    <source>
        <dbReference type="RefSeq" id="XP_012697814.2"/>
    </source>
</evidence>
<protein>
    <submittedName>
        <fullName evidence="6">Acyl-coenzyme A thioesterase 5-like</fullName>
    </submittedName>
</protein>
<evidence type="ECO:0000259" key="3">
    <source>
        <dbReference type="Pfam" id="PF04775"/>
    </source>
</evidence>
<dbReference type="GO" id="GO:0006631">
    <property type="term" value="P:fatty acid metabolic process"/>
    <property type="evidence" value="ECO:0007669"/>
    <property type="project" value="TreeGrafter"/>
</dbReference>